<evidence type="ECO:0000256" key="1">
    <source>
        <dbReference type="SAM" id="MobiDB-lite"/>
    </source>
</evidence>
<comment type="caution">
    <text evidence="2">The sequence shown here is derived from an EMBL/GenBank/DDBJ whole genome shotgun (WGS) entry which is preliminary data.</text>
</comment>
<name>A0A811Z1K6_NYCPR</name>
<feature type="compositionally biased region" description="Gly residues" evidence="1">
    <location>
        <begin position="150"/>
        <end position="160"/>
    </location>
</feature>
<feature type="compositionally biased region" description="Low complexity" evidence="1">
    <location>
        <begin position="51"/>
        <end position="61"/>
    </location>
</feature>
<reference evidence="2" key="1">
    <citation type="submission" date="2020-12" db="EMBL/GenBank/DDBJ databases">
        <authorList>
            <consortium name="Molecular Ecology Group"/>
        </authorList>
    </citation>
    <scope>NUCLEOTIDE SEQUENCE</scope>
    <source>
        <strain evidence="2">TBG_1078</strain>
    </source>
</reference>
<feature type="compositionally biased region" description="Basic and acidic residues" evidence="1">
    <location>
        <begin position="112"/>
        <end position="128"/>
    </location>
</feature>
<keyword evidence="3" id="KW-1185">Reference proteome</keyword>
<protein>
    <submittedName>
        <fullName evidence="2">(raccoon dog) hypothetical protein</fullName>
    </submittedName>
</protein>
<evidence type="ECO:0000313" key="3">
    <source>
        <dbReference type="Proteomes" id="UP000645828"/>
    </source>
</evidence>
<feature type="compositionally biased region" description="Basic residues" evidence="1">
    <location>
        <begin position="262"/>
        <end position="274"/>
    </location>
</feature>
<sequence>MFKSLGNGRQEGMKTKREEHSLSRNAGGGGGGRRLPNSRGSAVRGDNASTQQPRPGAARGPRPQPAGRPSPRAGAGARPRRPGHAEQRRVQTRSPAAGPGAEEAAHLSELPGRARREPTCGRRPERPRQLLPTAPQSAGHPAQEPSSEGGRQGRLQGGRGAGRERRGAAGSSENRGSVVRPPAAASRGSGRHAEVRLHLGDGAAAEPRGSASTSRGSLLTLHREEAAAAAAAAEEAAPSPAPAQSPAAAEWPPASPQDPPPRLRRAAHRARRAQHGQLRQPHAAVRSGSGGGGGRGAPVCTGRPAGRPGQAGGGERSPVPVWRSLPSTPTRLPLHAGGAAVPAASAAAAAAAAAEARAAAAAALAGRGHVTQPAGSLGAGKRAHAEEARLGRARGAERRGEGV</sequence>
<feature type="region of interest" description="Disordered" evidence="1">
    <location>
        <begin position="1"/>
        <end position="330"/>
    </location>
</feature>
<organism evidence="2 3">
    <name type="scientific">Nyctereutes procyonoides</name>
    <name type="common">Raccoon dog</name>
    <name type="synonym">Canis procyonoides</name>
    <dbReference type="NCBI Taxonomy" id="34880"/>
    <lineage>
        <taxon>Eukaryota</taxon>
        <taxon>Metazoa</taxon>
        <taxon>Chordata</taxon>
        <taxon>Craniata</taxon>
        <taxon>Vertebrata</taxon>
        <taxon>Euteleostomi</taxon>
        <taxon>Mammalia</taxon>
        <taxon>Eutheria</taxon>
        <taxon>Laurasiatheria</taxon>
        <taxon>Carnivora</taxon>
        <taxon>Caniformia</taxon>
        <taxon>Canidae</taxon>
        <taxon>Nyctereutes</taxon>
    </lineage>
</organism>
<dbReference type="Proteomes" id="UP000645828">
    <property type="component" value="Unassembled WGS sequence"/>
</dbReference>
<feature type="compositionally biased region" description="Low complexity" evidence="1">
    <location>
        <begin position="227"/>
        <end position="252"/>
    </location>
</feature>
<accession>A0A811Z1K6</accession>
<feature type="compositionally biased region" description="Basic and acidic residues" evidence="1">
    <location>
        <begin position="383"/>
        <end position="403"/>
    </location>
</feature>
<gene>
    <name evidence="2" type="ORF">NYPRO_LOCUS14146</name>
</gene>
<feature type="compositionally biased region" description="Basic and acidic residues" evidence="1">
    <location>
        <begin position="11"/>
        <end position="22"/>
    </location>
</feature>
<proteinExistence type="predicted"/>
<evidence type="ECO:0000313" key="2">
    <source>
        <dbReference type="EMBL" id="CAD7681354.1"/>
    </source>
</evidence>
<dbReference type="EMBL" id="CAJHUB010000751">
    <property type="protein sequence ID" value="CAD7681354.1"/>
    <property type="molecule type" value="Genomic_DNA"/>
</dbReference>
<feature type="region of interest" description="Disordered" evidence="1">
    <location>
        <begin position="369"/>
        <end position="403"/>
    </location>
</feature>
<dbReference type="AlphaFoldDB" id="A0A811Z1K6"/>